<gene>
    <name evidence="1" type="ORF">CRG98_010492</name>
</gene>
<reference evidence="1 2" key="1">
    <citation type="submission" date="2017-11" db="EMBL/GenBank/DDBJ databases">
        <title>De-novo sequencing of pomegranate (Punica granatum L.) genome.</title>
        <authorList>
            <person name="Akparov Z."/>
            <person name="Amiraslanov A."/>
            <person name="Hajiyeva S."/>
            <person name="Abbasov M."/>
            <person name="Kaur K."/>
            <person name="Hamwieh A."/>
            <person name="Solovyev V."/>
            <person name="Salamov A."/>
            <person name="Braich B."/>
            <person name="Kosarev P."/>
            <person name="Mahmoud A."/>
            <person name="Hajiyev E."/>
            <person name="Babayeva S."/>
            <person name="Izzatullayeva V."/>
            <person name="Mammadov A."/>
            <person name="Mammadov A."/>
            <person name="Sharifova S."/>
            <person name="Ojaghi J."/>
            <person name="Eynullazada K."/>
            <person name="Bayramov B."/>
            <person name="Abdulazimova A."/>
            <person name="Shahmuradov I."/>
        </authorList>
    </citation>
    <scope>NUCLEOTIDE SEQUENCE [LARGE SCALE GENOMIC DNA]</scope>
    <source>
        <strain evidence="2">cv. AG2017</strain>
        <tissue evidence="1">Leaf</tissue>
    </source>
</reference>
<comment type="caution">
    <text evidence="1">The sequence shown here is derived from an EMBL/GenBank/DDBJ whole genome shotgun (WGS) entry which is preliminary data.</text>
</comment>
<proteinExistence type="predicted"/>
<sequence>MTKDSKMDLPLWMGSVVGIEREKAGGSVVLVVVDVLKDDEGLEDGFVVGIGREKAGGRLVLVVIDVLEDDKGLGDGFTVVDGLYRRDWKGEGGREPCSCRRFRPIELVSSYLDQFNIWSDSDNTEKKLCVLRMEVEAKEEKGEEYVNDGCWSWR</sequence>
<accession>A0A2I0KKV3</accession>
<keyword evidence="2" id="KW-1185">Reference proteome</keyword>
<evidence type="ECO:0000313" key="2">
    <source>
        <dbReference type="Proteomes" id="UP000233551"/>
    </source>
</evidence>
<dbReference type="AlphaFoldDB" id="A0A2I0KKV3"/>
<dbReference type="EMBL" id="PGOL01000522">
    <property type="protein sequence ID" value="PKI69137.1"/>
    <property type="molecule type" value="Genomic_DNA"/>
</dbReference>
<name>A0A2I0KKV3_PUNGR</name>
<evidence type="ECO:0000313" key="1">
    <source>
        <dbReference type="EMBL" id="PKI69137.1"/>
    </source>
</evidence>
<dbReference type="Proteomes" id="UP000233551">
    <property type="component" value="Unassembled WGS sequence"/>
</dbReference>
<organism evidence="1 2">
    <name type="scientific">Punica granatum</name>
    <name type="common">Pomegranate</name>
    <dbReference type="NCBI Taxonomy" id="22663"/>
    <lineage>
        <taxon>Eukaryota</taxon>
        <taxon>Viridiplantae</taxon>
        <taxon>Streptophyta</taxon>
        <taxon>Embryophyta</taxon>
        <taxon>Tracheophyta</taxon>
        <taxon>Spermatophyta</taxon>
        <taxon>Magnoliopsida</taxon>
        <taxon>eudicotyledons</taxon>
        <taxon>Gunneridae</taxon>
        <taxon>Pentapetalae</taxon>
        <taxon>rosids</taxon>
        <taxon>malvids</taxon>
        <taxon>Myrtales</taxon>
        <taxon>Lythraceae</taxon>
        <taxon>Punica</taxon>
    </lineage>
</organism>
<protein>
    <submittedName>
        <fullName evidence="1">Uncharacterized protein</fullName>
    </submittedName>
</protein>